<evidence type="ECO:0000256" key="6">
    <source>
        <dbReference type="ARBA" id="ARBA00023136"/>
    </source>
</evidence>
<dbReference type="PANTHER" id="PTHR21382:SF1">
    <property type="entry name" value="NADH DEHYDROGENASE [UBIQUINONE] 1 ALPHA SUBCOMPLEX SUBUNIT 11"/>
    <property type="match status" value="1"/>
</dbReference>
<dbReference type="Pfam" id="PF02466">
    <property type="entry name" value="Tim17"/>
    <property type="match status" value="1"/>
</dbReference>
<organism evidence="7 8">
    <name type="scientific">Aulographum hederae CBS 113979</name>
    <dbReference type="NCBI Taxonomy" id="1176131"/>
    <lineage>
        <taxon>Eukaryota</taxon>
        <taxon>Fungi</taxon>
        <taxon>Dikarya</taxon>
        <taxon>Ascomycota</taxon>
        <taxon>Pezizomycotina</taxon>
        <taxon>Dothideomycetes</taxon>
        <taxon>Pleosporomycetidae</taxon>
        <taxon>Aulographales</taxon>
        <taxon>Aulographaceae</taxon>
    </lineage>
</organism>
<keyword evidence="8" id="KW-1185">Reference proteome</keyword>
<accession>A0A6G1H302</accession>
<dbReference type="AlphaFoldDB" id="A0A6G1H302"/>
<evidence type="ECO:0000256" key="4">
    <source>
        <dbReference type="ARBA" id="ARBA00022989"/>
    </source>
</evidence>
<evidence type="ECO:0000256" key="2">
    <source>
        <dbReference type="ARBA" id="ARBA00022692"/>
    </source>
</evidence>
<keyword evidence="5" id="KW-0496">Mitochondrion</keyword>
<keyword evidence="2" id="KW-0812">Transmembrane</keyword>
<protein>
    <submittedName>
        <fullName evidence="7">Mitochondrial import inner membrane translocase subunit Tim17 family protein</fullName>
    </submittedName>
</protein>
<dbReference type="PANTHER" id="PTHR21382">
    <property type="entry name" value="NADH-UBIQUINONE OXIDOREDUCTASE SUBUNIT"/>
    <property type="match status" value="1"/>
</dbReference>
<dbReference type="Proteomes" id="UP000800041">
    <property type="component" value="Unassembled WGS sequence"/>
</dbReference>
<gene>
    <name evidence="7" type="ORF">K402DRAFT_453300</name>
</gene>
<dbReference type="GO" id="GO:0005743">
    <property type="term" value="C:mitochondrial inner membrane"/>
    <property type="evidence" value="ECO:0007669"/>
    <property type="project" value="UniProtKB-SubCell"/>
</dbReference>
<evidence type="ECO:0000313" key="8">
    <source>
        <dbReference type="Proteomes" id="UP000800041"/>
    </source>
</evidence>
<dbReference type="OrthoDB" id="1913277at2759"/>
<evidence type="ECO:0000256" key="1">
    <source>
        <dbReference type="ARBA" id="ARBA00004448"/>
    </source>
</evidence>
<dbReference type="GO" id="GO:0006120">
    <property type="term" value="P:mitochondrial electron transport, NADH to ubiquinone"/>
    <property type="evidence" value="ECO:0007669"/>
    <property type="project" value="InterPro"/>
</dbReference>
<dbReference type="InterPro" id="IPR039205">
    <property type="entry name" value="NDUFA11"/>
</dbReference>
<comment type="subcellular location">
    <subcellularLocation>
        <location evidence="1">Mitochondrion inner membrane</location>
        <topology evidence="1">Multi-pass membrane protein</topology>
    </subcellularLocation>
</comment>
<evidence type="ECO:0000313" key="7">
    <source>
        <dbReference type="EMBL" id="KAF1987603.1"/>
    </source>
</evidence>
<keyword evidence="4" id="KW-1133">Transmembrane helix</keyword>
<dbReference type="EMBL" id="ML977151">
    <property type="protein sequence ID" value="KAF1987603.1"/>
    <property type="molecule type" value="Genomic_DNA"/>
</dbReference>
<evidence type="ECO:0000256" key="5">
    <source>
        <dbReference type="ARBA" id="ARBA00023128"/>
    </source>
</evidence>
<name>A0A6G1H302_9PEZI</name>
<reference evidence="7" key="1">
    <citation type="journal article" date="2020" name="Stud. Mycol.">
        <title>101 Dothideomycetes genomes: a test case for predicting lifestyles and emergence of pathogens.</title>
        <authorList>
            <person name="Haridas S."/>
            <person name="Albert R."/>
            <person name="Binder M."/>
            <person name="Bloem J."/>
            <person name="Labutti K."/>
            <person name="Salamov A."/>
            <person name="Andreopoulos B."/>
            <person name="Baker S."/>
            <person name="Barry K."/>
            <person name="Bills G."/>
            <person name="Bluhm B."/>
            <person name="Cannon C."/>
            <person name="Castanera R."/>
            <person name="Culley D."/>
            <person name="Daum C."/>
            <person name="Ezra D."/>
            <person name="Gonzalez J."/>
            <person name="Henrissat B."/>
            <person name="Kuo A."/>
            <person name="Liang C."/>
            <person name="Lipzen A."/>
            <person name="Lutzoni F."/>
            <person name="Magnuson J."/>
            <person name="Mondo S."/>
            <person name="Nolan M."/>
            <person name="Ohm R."/>
            <person name="Pangilinan J."/>
            <person name="Park H.-J."/>
            <person name="Ramirez L."/>
            <person name="Alfaro M."/>
            <person name="Sun H."/>
            <person name="Tritt A."/>
            <person name="Yoshinaga Y."/>
            <person name="Zwiers L.-H."/>
            <person name="Turgeon B."/>
            <person name="Goodwin S."/>
            <person name="Spatafora J."/>
            <person name="Crous P."/>
            <person name="Grigoriev I."/>
        </authorList>
    </citation>
    <scope>NUCLEOTIDE SEQUENCE</scope>
    <source>
        <strain evidence="7">CBS 113979</strain>
    </source>
</reference>
<dbReference type="GO" id="GO:0045271">
    <property type="term" value="C:respiratory chain complex I"/>
    <property type="evidence" value="ECO:0007669"/>
    <property type="project" value="InterPro"/>
</dbReference>
<proteinExistence type="predicted"/>
<keyword evidence="6" id="KW-0472">Membrane</keyword>
<sequence length="188" mass="19861">MAEETVYHPKDAIGVTGQAVLVTGTAGLFLSAVQNALAKQNVGAMGVFTRTGGTAAVYAGMGAGYAFTRAASANLRQKDDTYNTMIGGFTAGALLGLKRGGSPAIVGYGTGVAIVLGLFDYGGASLWGYPKDPLVDEVARKEHLRKNRRRSVEETIAELGEGRGIYGPGYEERRRERIKQNYGIDVAP</sequence>
<evidence type="ECO:0000256" key="3">
    <source>
        <dbReference type="ARBA" id="ARBA00022792"/>
    </source>
</evidence>
<keyword evidence="3" id="KW-0999">Mitochondrion inner membrane</keyword>